<dbReference type="Gene3D" id="3.30.530.20">
    <property type="match status" value="1"/>
</dbReference>
<dbReference type="SUPFAM" id="SSF55961">
    <property type="entry name" value="Bet v1-like"/>
    <property type="match status" value="1"/>
</dbReference>
<dbReference type="InterPro" id="IPR023393">
    <property type="entry name" value="START-like_dom_sf"/>
</dbReference>
<organism evidence="1 2">
    <name type="scientific">Luethyella okanaganae</name>
    <dbReference type="NCBI Taxonomy" id="69372"/>
    <lineage>
        <taxon>Bacteria</taxon>
        <taxon>Bacillati</taxon>
        <taxon>Actinomycetota</taxon>
        <taxon>Actinomycetes</taxon>
        <taxon>Micrococcales</taxon>
        <taxon>Microbacteriaceae</taxon>
        <taxon>Luethyella</taxon>
    </lineage>
</organism>
<dbReference type="RefSeq" id="WP_386732766.1">
    <property type="nucleotide sequence ID" value="NZ_JBHSTP010000003.1"/>
</dbReference>
<accession>A0ABW1VJJ9</accession>
<keyword evidence="2" id="KW-1185">Reference proteome</keyword>
<sequence length="144" mass="15609">MPHASRTIVIDRPVSDVFAFFADAENDPRWRRGVLEIERNGPLGVGASYRQRVSGPGGRAIVADFEVTAYEPETRVAILTTAGPVRPTAVYEFRATEVGTEVVFTLDAQLSGVKKLVMSGMVQKTMDAELAALDGAKRILESEA</sequence>
<gene>
    <name evidence="1" type="ORF">ACFQB0_13880</name>
</gene>
<dbReference type="EMBL" id="JBHSTP010000003">
    <property type="protein sequence ID" value="MFC6357196.1"/>
    <property type="molecule type" value="Genomic_DNA"/>
</dbReference>
<reference evidence="2" key="1">
    <citation type="journal article" date="2019" name="Int. J. Syst. Evol. Microbiol.">
        <title>The Global Catalogue of Microorganisms (GCM) 10K type strain sequencing project: providing services to taxonomists for standard genome sequencing and annotation.</title>
        <authorList>
            <consortium name="The Broad Institute Genomics Platform"/>
            <consortium name="The Broad Institute Genome Sequencing Center for Infectious Disease"/>
            <person name="Wu L."/>
            <person name="Ma J."/>
        </authorList>
    </citation>
    <scope>NUCLEOTIDE SEQUENCE [LARGE SCALE GENOMIC DNA]</scope>
    <source>
        <strain evidence="2">CCUG 43304</strain>
    </source>
</reference>
<evidence type="ECO:0000313" key="1">
    <source>
        <dbReference type="EMBL" id="MFC6357196.1"/>
    </source>
</evidence>
<protein>
    <submittedName>
        <fullName evidence="1">SRPBCC family protein</fullName>
    </submittedName>
</protein>
<dbReference type="Pfam" id="PF10604">
    <property type="entry name" value="Polyketide_cyc2"/>
    <property type="match status" value="1"/>
</dbReference>
<comment type="caution">
    <text evidence="1">The sequence shown here is derived from an EMBL/GenBank/DDBJ whole genome shotgun (WGS) entry which is preliminary data.</text>
</comment>
<dbReference type="InterPro" id="IPR019587">
    <property type="entry name" value="Polyketide_cyclase/dehydratase"/>
</dbReference>
<evidence type="ECO:0000313" key="2">
    <source>
        <dbReference type="Proteomes" id="UP001596306"/>
    </source>
</evidence>
<proteinExistence type="predicted"/>
<dbReference type="Proteomes" id="UP001596306">
    <property type="component" value="Unassembled WGS sequence"/>
</dbReference>
<name>A0ABW1VJJ9_9MICO</name>